<dbReference type="EMBL" id="SMKU01000002">
    <property type="protein sequence ID" value="TDD97631.1"/>
    <property type="molecule type" value="Genomic_DNA"/>
</dbReference>
<keyword evidence="2" id="KW-0255">Endonuclease</keyword>
<evidence type="ECO:0000313" key="2">
    <source>
        <dbReference type="EMBL" id="TDD97631.1"/>
    </source>
</evidence>
<keyword evidence="2" id="KW-0540">Nuclease</keyword>
<evidence type="ECO:0000313" key="3">
    <source>
        <dbReference type="Proteomes" id="UP000294513"/>
    </source>
</evidence>
<organism evidence="2 3">
    <name type="scientific">Actinomadura rubrisoli</name>
    <dbReference type="NCBI Taxonomy" id="2530368"/>
    <lineage>
        <taxon>Bacteria</taxon>
        <taxon>Bacillati</taxon>
        <taxon>Actinomycetota</taxon>
        <taxon>Actinomycetes</taxon>
        <taxon>Streptosporangiales</taxon>
        <taxon>Thermomonosporaceae</taxon>
        <taxon>Actinomadura</taxon>
    </lineage>
</organism>
<name>A0A4R5CCC3_9ACTN</name>
<gene>
    <name evidence="2" type="ORF">E1298_00950</name>
</gene>
<sequence length="103" mass="11677">MAYGPRSARTSPLPSDWESYRRPAVLERDGYVCQWEISRDGTRCGRPATDVDHMGAADDHRLELLRALCGPHHRRRSGAQGAEAMHARKIPRQRPVERHPGLL</sequence>
<accession>A0A4R5CCC3</accession>
<evidence type="ECO:0000256" key="1">
    <source>
        <dbReference type="SAM" id="MobiDB-lite"/>
    </source>
</evidence>
<reference evidence="2 3" key="1">
    <citation type="submission" date="2019-03" db="EMBL/GenBank/DDBJ databases">
        <title>Draft genome sequences of novel Actinobacteria.</title>
        <authorList>
            <person name="Sahin N."/>
            <person name="Ay H."/>
            <person name="Saygin H."/>
        </authorList>
    </citation>
    <scope>NUCLEOTIDE SEQUENCE [LARGE SCALE GENOMIC DNA]</scope>
    <source>
        <strain evidence="2 3">H3C3</strain>
    </source>
</reference>
<dbReference type="OrthoDB" id="3234360at2"/>
<dbReference type="GO" id="GO:0004519">
    <property type="term" value="F:endonuclease activity"/>
    <property type="evidence" value="ECO:0007669"/>
    <property type="project" value="UniProtKB-KW"/>
</dbReference>
<feature type="compositionally biased region" description="Basic and acidic residues" evidence="1">
    <location>
        <begin position="94"/>
        <end position="103"/>
    </location>
</feature>
<proteinExistence type="predicted"/>
<keyword evidence="2" id="KW-0378">Hydrolase</keyword>
<feature type="region of interest" description="Disordered" evidence="1">
    <location>
        <begin position="72"/>
        <end position="103"/>
    </location>
</feature>
<dbReference type="Proteomes" id="UP000294513">
    <property type="component" value="Unassembled WGS sequence"/>
</dbReference>
<comment type="caution">
    <text evidence="2">The sequence shown here is derived from an EMBL/GenBank/DDBJ whole genome shotgun (WGS) entry which is preliminary data.</text>
</comment>
<keyword evidence="3" id="KW-1185">Reference proteome</keyword>
<protein>
    <submittedName>
        <fullName evidence="2">HNH endonuclease</fullName>
    </submittedName>
</protein>
<dbReference type="AlphaFoldDB" id="A0A4R5CCC3"/>